<dbReference type="InterPro" id="IPR011006">
    <property type="entry name" value="CheY-like_superfamily"/>
</dbReference>
<dbReference type="InterPro" id="IPR004358">
    <property type="entry name" value="Sig_transdc_His_kin-like_C"/>
</dbReference>
<sequence>MRNEGSVLLGQTPFGRTVLICLVSLLFCSLIPLSVLSNPDKAGTSLYVREGVMDLGTWNPDRDKIVRLDGEWEFYWDRLLTPDDFRQQSLPSVPGNVAYMHVPSTWNGNNVDGTSLPPYGAATYRMVLKHLPFSGVFALKKTNIRFSSRIYVNGQELLEDGLPARNKQSYRSGNRPQIGVFASDGGEVEIVVQVANHDYINAGIAVSLMFGKQSDLLEQQQKELAREFALLAILGTLALIYFICFVVAAIYRKKDNSLLLLALMCLIYGLYNSLMGERPFFLLVSGISFEALYKFKDVLSIVSCMVLAIFFHHQQKSIISLKLTQIVSLVLGVFAMLIPFLSIGQYTMIQYYIVVFYSLLQIWLLVKAGFLFVGSEQANRLKSLLLYMAVLMVNIYSIDTILFALGVIDNIWVGRSCIIILNIIMIFLVVLRFFEAYHTIDEMKNELLRLDRIKDEFLSNTSHELRTPLNAMVNISESLLKGVGGEVNEVQAQNLSIIWNSGRRLTHLVNELLDYSKLKHGDIQLHPSDLNLDAYVESVIQLHRFLLTGTGTKLVNRVPEHLPPIYADGNRLIQILHNLIGNAIKFCDEGVVEVSAVGIGEWVEVTVSDTGIGIDPHMQERIFMDYEQGEHVGTSRYGGTGLGLGITKRLVELHGGQIHVSSSPGHGSTFTFTLPLASTEQELDGTEKLPTIEEVFPPHVGKPPYWAYPLTIEGEKQEPILVVDDDSGNLQSMINLFKLEGHTIIVANRGELALQLLSSRHDLYLVVLDITMPDLSGFEVLKRIRERFSLFELPVLMLTARSRSEDIRLALELGANDFVGKPFESEELMARVKSLLRLKSSVKLARDAEIAFLRSQIKPHFLYNVLTAIAELCVTNSSRAEEVTLQLSSYLRNSFDFKQLDAMTTLESELELVKSYVAIEQARFGPRLQVEYEVDANPHLLIPPLIIQPLVENAIRHGVRAHSKGGKVTISVKEQVDGMVALCIEDDGRGMSDSKLHAVLNPDNAAKGIGLWNITRRLRLLYGTDMRIASKEGQGTCIEIVIPAKLSLRKEV</sequence>
<evidence type="ECO:0000256" key="4">
    <source>
        <dbReference type="ARBA" id="ARBA00022679"/>
    </source>
</evidence>
<organism evidence="13 14">
    <name type="scientific">Paenibacillus hodogayensis</name>
    <dbReference type="NCBI Taxonomy" id="279208"/>
    <lineage>
        <taxon>Bacteria</taxon>
        <taxon>Bacillati</taxon>
        <taxon>Bacillota</taxon>
        <taxon>Bacilli</taxon>
        <taxon>Bacillales</taxon>
        <taxon>Paenibacillaceae</taxon>
        <taxon>Paenibacillus</taxon>
    </lineage>
</organism>
<dbReference type="PROSITE" id="PS50110">
    <property type="entry name" value="RESPONSE_REGULATORY"/>
    <property type="match status" value="1"/>
</dbReference>
<evidence type="ECO:0000256" key="8">
    <source>
        <dbReference type="ARBA" id="ARBA00023012"/>
    </source>
</evidence>
<dbReference type="PROSITE" id="PS50109">
    <property type="entry name" value="HIS_KIN"/>
    <property type="match status" value="2"/>
</dbReference>
<dbReference type="PANTHER" id="PTHR43047">
    <property type="entry name" value="TWO-COMPONENT HISTIDINE PROTEIN KINASE"/>
    <property type="match status" value="1"/>
</dbReference>
<comment type="caution">
    <text evidence="13">The sequence shown here is derived from an EMBL/GenBank/DDBJ whole genome shotgun (WGS) entry which is preliminary data.</text>
</comment>
<keyword evidence="4" id="KW-0808">Transferase</keyword>
<dbReference type="Pfam" id="PF02518">
    <property type="entry name" value="HATPase_c"/>
    <property type="match status" value="2"/>
</dbReference>
<dbReference type="CDD" id="cd00082">
    <property type="entry name" value="HisKA"/>
    <property type="match status" value="1"/>
</dbReference>
<dbReference type="SUPFAM" id="SSF52172">
    <property type="entry name" value="CheY-like"/>
    <property type="match status" value="1"/>
</dbReference>
<dbReference type="SMART" id="SM00387">
    <property type="entry name" value="HATPase_c"/>
    <property type="match status" value="2"/>
</dbReference>
<keyword evidence="5" id="KW-0547">Nucleotide-binding</keyword>
<dbReference type="EMBL" id="JBHMAG010000012">
    <property type="protein sequence ID" value="MFB9752699.1"/>
    <property type="molecule type" value="Genomic_DNA"/>
</dbReference>
<gene>
    <name evidence="13" type="ORF">ACFFNY_14125</name>
</gene>
<keyword evidence="8" id="KW-0902">Two-component regulatory system</keyword>
<evidence type="ECO:0000256" key="6">
    <source>
        <dbReference type="ARBA" id="ARBA00022777"/>
    </source>
</evidence>
<feature type="domain" description="Response regulatory" evidence="12">
    <location>
        <begin position="719"/>
        <end position="836"/>
    </location>
</feature>
<evidence type="ECO:0000259" key="12">
    <source>
        <dbReference type="PROSITE" id="PS50110"/>
    </source>
</evidence>
<feature type="domain" description="Histidine kinase" evidence="11">
    <location>
        <begin position="460"/>
        <end position="678"/>
    </location>
</feature>
<evidence type="ECO:0000256" key="3">
    <source>
        <dbReference type="ARBA" id="ARBA00022553"/>
    </source>
</evidence>
<dbReference type="Pfam" id="PF00072">
    <property type="entry name" value="Response_reg"/>
    <property type="match status" value="1"/>
</dbReference>
<evidence type="ECO:0000256" key="10">
    <source>
        <dbReference type="SAM" id="Phobius"/>
    </source>
</evidence>
<protein>
    <recommendedName>
        <fullName evidence="2">histidine kinase</fullName>
        <ecNumber evidence="2">2.7.13.3</ecNumber>
    </recommendedName>
</protein>
<dbReference type="Pfam" id="PF00512">
    <property type="entry name" value="HisKA"/>
    <property type="match status" value="1"/>
</dbReference>
<keyword evidence="6" id="KW-0418">Kinase</keyword>
<evidence type="ECO:0000256" key="7">
    <source>
        <dbReference type="ARBA" id="ARBA00022840"/>
    </source>
</evidence>
<dbReference type="GO" id="GO:0005524">
    <property type="term" value="F:ATP binding"/>
    <property type="evidence" value="ECO:0007669"/>
    <property type="project" value="UniProtKB-KW"/>
</dbReference>
<feature type="transmembrane region" description="Helical" evidence="10">
    <location>
        <begin position="412"/>
        <end position="434"/>
    </location>
</feature>
<feature type="transmembrane region" description="Helical" evidence="10">
    <location>
        <begin position="384"/>
        <end position="406"/>
    </location>
</feature>
<dbReference type="PRINTS" id="PR00344">
    <property type="entry name" value="BCTRLSENSOR"/>
</dbReference>
<dbReference type="CDD" id="cd17574">
    <property type="entry name" value="REC_OmpR"/>
    <property type="match status" value="1"/>
</dbReference>
<keyword evidence="14" id="KW-1185">Reference proteome</keyword>
<evidence type="ECO:0000256" key="1">
    <source>
        <dbReference type="ARBA" id="ARBA00000085"/>
    </source>
</evidence>
<evidence type="ECO:0000256" key="9">
    <source>
        <dbReference type="PROSITE-ProRule" id="PRU00169"/>
    </source>
</evidence>
<keyword evidence="3 9" id="KW-0597">Phosphoprotein</keyword>
<dbReference type="InterPro" id="IPR036097">
    <property type="entry name" value="HisK_dim/P_sf"/>
</dbReference>
<dbReference type="Proteomes" id="UP001589619">
    <property type="component" value="Unassembled WGS sequence"/>
</dbReference>
<dbReference type="InterPro" id="IPR008979">
    <property type="entry name" value="Galactose-bd-like_sf"/>
</dbReference>
<reference evidence="13 14" key="1">
    <citation type="submission" date="2024-09" db="EMBL/GenBank/DDBJ databases">
        <authorList>
            <person name="Sun Q."/>
            <person name="Mori K."/>
        </authorList>
    </citation>
    <scope>NUCLEOTIDE SEQUENCE [LARGE SCALE GENOMIC DNA]</scope>
    <source>
        <strain evidence="13 14">JCM 12520</strain>
    </source>
</reference>
<dbReference type="Gene3D" id="3.30.565.10">
    <property type="entry name" value="Histidine kinase-like ATPase, C-terminal domain"/>
    <property type="match status" value="2"/>
</dbReference>
<dbReference type="SMART" id="SM00448">
    <property type="entry name" value="REC"/>
    <property type="match status" value="1"/>
</dbReference>
<dbReference type="InterPro" id="IPR003594">
    <property type="entry name" value="HATPase_dom"/>
</dbReference>
<dbReference type="InterPro" id="IPR003661">
    <property type="entry name" value="HisK_dim/P_dom"/>
</dbReference>
<feature type="transmembrane region" description="Helical" evidence="10">
    <location>
        <begin position="228"/>
        <end position="251"/>
    </location>
</feature>
<feature type="modified residue" description="4-aspartylphosphate" evidence="9">
    <location>
        <position position="769"/>
    </location>
</feature>
<accession>A0ABV5VWK4</accession>
<keyword evidence="10" id="KW-0472">Membrane</keyword>
<evidence type="ECO:0000256" key="5">
    <source>
        <dbReference type="ARBA" id="ARBA00022741"/>
    </source>
</evidence>
<evidence type="ECO:0000259" key="11">
    <source>
        <dbReference type="PROSITE" id="PS50109"/>
    </source>
</evidence>
<dbReference type="InterPro" id="IPR005467">
    <property type="entry name" value="His_kinase_dom"/>
</dbReference>
<comment type="catalytic activity">
    <reaction evidence="1">
        <text>ATP + protein L-histidine = ADP + protein N-phospho-L-histidine.</text>
        <dbReference type="EC" id="2.7.13.3"/>
    </reaction>
</comment>
<dbReference type="EC" id="2.7.13.3" evidence="2"/>
<proteinExistence type="predicted"/>
<dbReference type="SUPFAM" id="SSF49785">
    <property type="entry name" value="Galactose-binding domain-like"/>
    <property type="match status" value="1"/>
</dbReference>
<dbReference type="SUPFAM" id="SSF55874">
    <property type="entry name" value="ATPase domain of HSP90 chaperone/DNA topoisomerase II/histidine kinase"/>
    <property type="match status" value="2"/>
</dbReference>
<evidence type="ECO:0000313" key="14">
    <source>
        <dbReference type="Proteomes" id="UP001589619"/>
    </source>
</evidence>
<dbReference type="Pfam" id="PF06580">
    <property type="entry name" value="His_kinase"/>
    <property type="match status" value="1"/>
</dbReference>
<feature type="transmembrane region" description="Helical" evidence="10">
    <location>
        <begin position="258"/>
        <end position="275"/>
    </location>
</feature>
<feature type="transmembrane region" description="Helical" evidence="10">
    <location>
        <begin position="295"/>
        <end position="311"/>
    </location>
</feature>
<evidence type="ECO:0000313" key="13">
    <source>
        <dbReference type="EMBL" id="MFB9752699.1"/>
    </source>
</evidence>
<name>A0ABV5VWK4_9BACL</name>
<evidence type="ECO:0000256" key="2">
    <source>
        <dbReference type="ARBA" id="ARBA00012438"/>
    </source>
</evidence>
<feature type="transmembrane region" description="Helical" evidence="10">
    <location>
        <begin position="323"/>
        <end position="343"/>
    </location>
</feature>
<dbReference type="SMART" id="SM00388">
    <property type="entry name" value="HisKA"/>
    <property type="match status" value="1"/>
</dbReference>
<keyword evidence="10" id="KW-1133">Transmembrane helix</keyword>
<keyword evidence="7 13" id="KW-0067">ATP-binding</keyword>
<dbReference type="SUPFAM" id="SSF47384">
    <property type="entry name" value="Homodimeric domain of signal transducing histidine kinase"/>
    <property type="match status" value="1"/>
</dbReference>
<dbReference type="InterPro" id="IPR001789">
    <property type="entry name" value="Sig_transdc_resp-reg_receiver"/>
</dbReference>
<feature type="transmembrane region" description="Helical" evidence="10">
    <location>
        <begin position="349"/>
        <end position="372"/>
    </location>
</feature>
<dbReference type="Gene3D" id="3.40.50.2300">
    <property type="match status" value="1"/>
</dbReference>
<keyword evidence="10" id="KW-0812">Transmembrane</keyword>
<dbReference type="Gene3D" id="1.10.287.130">
    <property type="match status" value="1"/>
</dbReference>
<feature type="domain" description="Histidine kinase" evidence="11">
    <location>
        <begin position="946"/>
        <end position="1046"/>
    </location>
</feature>
<dbReference type="RefSeq" id="WP_344903529.1">
    <property type="nucleotide sequence ID" value="NZ_BAAAYO010000001.1"/>
</dbReference>
<dbReference type="Gene3D" id="2.60.120.260">
    <property type="entry name" value="Galactose-binding domain-like"/>
    <property type="match status" value="1"/>
</dbReference>
<dbReference type="InterPro" id="IPR036890">
    <property type="entry name" value="HATPase_C_sf"/>
</dbReference>
<dbReference type="InterPro" id="IPR010559">
    <property type="entry name" value="Sig_transdc_His_kin_internal"/>
</dbReference>